<reference evidence="3" key="3">
    <citation type="journal article" date="2017" name="Nature">
        <title>Genome sequence of the progenitor of the wheat D genome Aegilops tauschii.</title>
        <authorList>
            <person name="Luo M.C."/>
            <person name="Gu Y.Q."/>
            <person name="Puiu D."/>
            <person name="Wang H."/>
            <person name="Twardziok S.O."/>
            <person name="Deal K.R."/>
            <person name="Huo N."/>
            <person name="Zhu T."/>
            <person name="Wang L."/>
            <person name="Wang Y."/>
            <person name="McGuire P.E."/>
            <person name="Liu S."/>
            <person name="Long H."/>
            <person name="Ramasamy R.K."/>
            <person name="Rodriguez J.C."/>
            <person name="Van S.L."/>
            <person name="Yuan L."/>
            <person name="Wang Z."/>
            <person name="Xia Z."/>
            <person name="Xiao L."/>
            <person name="Anderson O.D."/>
            <person name="Ouyang S."/>
            <person name="Liang Y."/>
            <person name="Zimin A.V."/>
            <person name="Pertea G."/>
            <person name="Qi P."/>
            <person name="Bennetzen J.L."/>
            <person name="Dai X."/>
            <person name="Dawson M.W."/>
            <person name="Muller H.G."/>
            <person name="Kugler K."/>
            <person name="Rivarola-Duarte L."/>
            <person name="Spannagl M."/>
            <person name="Mayer K.F.X."/>
            <person name="Lu F.H."/>
            <person name="Bevan M.W."/>
            <person name="Leroy P."/>
            <person name="Li P."/>
            <person name="You F.M."/>
            <person name="Sun Q."/>
            <person name="Liu Z."/>
            <person name="Lyons E."/>
            <person name="Wicker T."/>
            <person name="Salzberg S.L."/>
            <person name="Devos K.M."/>
            <person name="Dvorak J."/>
        </authorList>
    </citation>
    <scope>NUCLEOTIDE SEQUENCE [LARGE SCALE GENOMIC DNA]</scope>
    <source>
        <strain evidence="3">cv. AL8/78</strain>
    </source>
</reference>
<reference evidence="3" key="5">
    <citation type="journal article" date="2021" name="G3 (Bethesda)">
        <title>Aegilops tauschii genome assembly Aet v5.0 features greater sequence contiguity and improved annotation.</title>
        <authorList>
            <person name="Wang L."/>
            <person name="Zhu T."/>
            <person name="Rodriguez J.C."/>
            <person name="Deal K.R."/>
            <person name="Dubcovsky J."/>
            <person name="McGuire P.E."/>
            <person name="Lux T."/>
            <person name="Spannagl M."/>
            <person name="Mayer K.F.X."/>
            <person name="Baldrich P."/>
            <person name="Meyers B.C."/>
            <person name="Huo N."/>
            <person name="Gu Y.Q."/>
            <person name="Zhou H."/>
            <person name="Devos K.M."/>
            <person name="Bennetzen J.L."/>
            <person name="Unver T."/>
            <person name="Budak H."/>
            <person name="Gulick P.J."/>
            <person name="Galiba G."/>
            <person name="Kalapos B."/>
            <person name="Nelson D.R."/>
            <person name="Li P."/>
            <person name="You F.M."/>
            <person name="Luo M.C."/>
            <person name="Dvorak J."/>
        </authorList>
    </citation>
    <scope>NUCLEOTIDE SEQUENCE [LARGE SCALE GENOMIC DNA]</scope>
    <source>
        <strain evidence="3">cv. AL8/78</strain>
    </source>
</reference>
<organism evidence="3 4">
    <name type="scientific">Aegilops tauschii subsp. strangulata</name>
    <name type="common">Goatgrass</name>
    <dbReference type="NCBI Taxonomy" id="200361"/>
    <lineage>
        <taxon>Eukaryota</taxon>
        <taxon>Viridiplantae</taxon>
        <taxon>Streptophyta</taxon>
        <taxon>Embryophyta</taxon>
        <taxon>Tracheophyta</taxon>
        <taxon>Spermatophyta</taxon>
        <taxon>Magnoliopsida</taxon>
        <taxon>Liliopsida</taxon>
        <taxon>Poales</taxon>
        <taxon>Poaceae</taxon>
        <taxon>BOP clade</taxon>
        <taxon>Pooideae</taxon>
        <taxon>Triticodae</taxon>
        <taxon>Triticeae</taxon>
        <taxon>Triticinae</taxon>
        <taxon>Aegilops</taxon>
    </lineage>
</organism>
<dbReference type="EnsemblPlants" id="AET5Gv20637000.35">
    <property type="protein sequence ID" value="AET5Gv20637000.35"/>
    <property type="gene ID" value="AET5Gv20637000"/>
</dbReference>
<proteinExistence type="predicted"/>
<dbReference type="Gramene" id="AET5Gv20637000.35">
    <property type="protein sequence ID" value="AET5Gv20637000.35"/>
    <property type="gene ID" value="AET5Gv20637000"/>
</dbReference>
<reference evidence="4" key="2">
    <citation type="journal article" date="2017" name="Nat. Plants">
        <title>The Aegilops tauschii genome reveals multiple impacts of transposons.</title>
        <authorList>
            <person name="Zhao G."/>
            <person name="Zou C."/>
            <person name="Li K."/>
            <person name="Wang K."/>
            <person name="Li T."/>
            <person name="Gao L."/>
            <person name="Zhang X."/>
            <person name="Wang H."/>
            <person name="Yang Z."/>
            <person name="Liu X."/>
            <person name="Jiang W."/>
            <person name="Mao L."/>
            <person name="Kong X."/>
            <person name="Jiao Y."/>
            <person name="Jia J."/>
        </authorList>
    </citation>
    <scope>NUCLEOTIDE SEQUENCE [LARGE SCALE GENOMIC DNA]</scope>
    <source>
        <strain evidence="4">cv. AL8/78</strain>
    </source>
</reference>
<feature type="compositionally biased region" description="Pro residues" evidence="1">
    <location>
        <begin position="101"/>
        <end position="115"/>
    </location>
</feature>
<evidence type="ECO:0000256" key="1">
    <source>
        <dbReference type="SAM" id="MobiDB-lite"/>
    </source>
</evidence>
<feature type="region of interest" description="Disordered" evidence="1">
    <location>
        <begin position="47"/>
        <end position="131"/>
    </location>
</feature>
<name>A0A453L5W0_AEGTS</name>
<reference evidence="4" key="1">
    <citation type="journal article" date="2014" name="Science">
        <title>Ancient hybridizations among the ancestral genomes of bread wheat.</title>
        <authorList>
            <consortium name="International Wheat Genome Sequencing Consortium,"/>
            <person name="Marcussen T."/>
            <person name="Sandve S.R."/>
            <person name="Heier L."/>
            <person name="Spannagl M."/>
            <person name="Pfeifer M."/>
            <person name="Jakobsen K.S."/>
            <person name="Wulff B.B."/>
            <person name="Steuernagel B."/>
            <person name="Mayer K.F."/>
            <person name="Olsen O.A."/>
        </authorList>
    </citation>
    <scope>NUCLEOTIDE SEQUENCE [LARGE SCALE GENOMIC DNA]</scope>
    <source>
        <strain evidence="4">cv. AL8/78</strain>
    </source>
</reference>
<keyword evidence="2" id="KW-0732">Signal</keyword>
<keyword evidence="4" id="KW-1185">Reference proteome</keyword>
<dbReference type="Proteomes" id="UP000015105">
    <property type="component" value="Chromosome 5D"/>
</dbReference>
<sequence length="179" mass="19604">NQFIFRHVVIFLRFPLLPLHSLSPRQAPGYHSPPPHPRSVDLTLPTTAHRQLQRPPRWRPSTSWSSRMRTTLPRLPLPPATTPPSATRTPPHHHRASSSPRPNPVLRPAAPPAPPEAAQADSSSCARLPPTPAEAVLDPVKGDIFTRAAVLDPCWSSGRRTEAQRASVLPCCREAAPAC</sequence>
<feature type="compositionally biased region" description="Low complexity" evidence="1">
    <location>
        <begin position="59"/>
        <end position="74"/>
    </location>
</feature>
<feature type="signal peptide" evidence="2">
    <location>
        <begin position="1"/>
        <end position="21"/>
    </location>
</feature>
<protein>
    <submittedName>
        <fullName evidence="3">Uncharacterized protein</fullName>
    </submittedName>
</protein>
<reference evidence="3" key="4">
    <citation type="submission" date="2019-03" db="UniProtKB">
        <authorList>
            <consortium name="EnsemblPlants"/>
        </authorList>
    </citation>
    <scope>IDENTIFICATION</scope>
</reference>
<dbReference type="AlphaFoldDB" id="A0A453L5W0"/>
<dbReference type="EnsemblPlants" id="AET5Gv20637000.28">
    <property type="protein sequence ID" value="AET5Gv20637000.28"/>
    <property type="gene ID" value="AET5Gv20637000"/>
</dbReference>
<dbReference type="Gramene" id="AET5Gv20637000.28">
    <property type="protein sequence ID" value="AET5Gv20637000.28"/>
    <property type="gene ID" value="AET5Gv20637000"/>
</dbReference>
<accession>A0A453L5W0</accession>
<feature type="chain" id="PRO_5042372596" evidence="2">
    <location>
        <begin position="22"/>
        <end position="179"/>
    </location>
</feature>
<evidence type="ECO:0000256" key="2">
    <source>
        <dbReference type="SAM" id="SignalP"/>
    </source>
</evidence>
<evidence type="ECO:0000313" key="4">
    <source>
        <dbReference type="Proteomes" id="UP000015105"/>
    </source>
</evidence>
<evidence type="ECO:0000313" key="3">
    <source>
        <dbReference type="EnsemblPlants" id="AET5Gv20637000.35"/>
    </source>
</evidence>